<protein>
    <recommendedName>
        <fullName evidence="3 10">Cell division protein FtsX</fullName>
    </recommendedName>
</protein>
<feature type="transmembrane region" description="Helical" evidence="11">
    <location>
        <begin position="164"/>
        <end position="184"/>
    </location>
</feature>
<dbReference type="AlphaFoldDB" id="A0A368JTW3"/>
<dbReference type="PIRSF" id="PIRSF003097">
    <property type="entry name" value="FtsX"/>
    <property type="match status" value="1"/>
</dbReference>
<keyword evidence="4 10" id="KW-1003">Cell membrane</keyword>
<dbReference type="Proteomes" id="UP000253383">
    <property type="component" value="Unassembled WGS sequence"/>
</dbReference>
<feature type="domain" description="ABC3 transporter permease C-terminal" evidence="12">
    <location>
        <begin position="170"/>
        <end position="282"/>
    </location>
</feature>
<proteinExistence type="inferred from homology"/>
<keyword evidence="15" id="KW-1185">Reference proteome</keyword>
<dbReference type="InterPro" id="IPR003838">
    <property type="entry name" value="ABC3_permease_C"/>
</dbReference>
<evidence type="ECO:0000313" key="15">
    <source>
        <dbReference type="Proteomes" id="UP000253383"/>
    </source>
</evidence>
<evidence type="ECO:0000256" key="1">
    <source>
        <dbReference type="ARBA" id="ARBA00004651"/>
    </source>
</evidence>
<evidence type="ECO:0000256" key="6">
    <source>
        <dbReference type="ARBA" id="ARBA00022692"/>
    </source>
</evidence>
<dbReference type="InterPro" id="IPR040690">
    <property type="entry name" value="FtsX_ECD"/>
</dbReference>
<dbReference type="Pfam" id="PF02687">
    <property type="entry name" value="FtsX"/>
    <property type="match status" value="1"/>
</dbReference>
<evidence type="ECO:0000256" key="2">
    <source>
        <dbReference type="ARBA" id="ARBA00007379"/>
    </source>
</evidence>
<evidence type="ECO:0000256" key="10">
    <source>
        <dbReference type="PIRNR" id="PIRNR003097"/>
    </source>
</evidence>
<accession>A0A368JTW3</accession>
<keyword evidence="6 11" id="KW-0812">Transmembrane</keyword>
<keyword evidence="5 10" id="KW-0132">Cell division</keyword>
<dbReference type="GO" id="GO:0005886">
    <property type="term" value="C:plasma membrane"/>
    <property type="evidence" value="ECO:0007669"/>
    <property type="project" value="UniProtKB-SubCell"/>
</dbReference>
<feature type="transmembrane region" description="Helical" evidence="11">
    <location>
        <begin position="12"/>
        <end position="34"/>
    </location>
</feature>
<feature type="domain" description="FtsX extracellular" evidence="13">
    <location>
        <begin position="48"/>
        <end position="147"/>
    </location>
</feature>
<dbReference type="Gene3D" id="3.30.70.3040">
    <property type="match status" value="1"/>
</dbReference>
<evidence type="ECO:0000256" key="3">
    <source>
        <dbReference type="ARBA" id="ARBA00021907"/>
    </source>
</evidence>
<evidence type="ECO:0000256" key="9">
    <source>
        <dbReference type="ARBA" id="ARBA00023306"/>
    </source>
</evidence>
<comment type="caution">
    <text evidence="14">The sequence shown here is derived from an EMBL/GenBank/DDBJ whole genome shotgun (WGS) entry which is preliminary data.</text>
</comment>
<dbReference type="OrthoDB" id="9813411at2"/>
<dbReference type="PANTHER" id="PTHR47755:SF1">
    <property type="entry name" value="CELL DIVISION PROTEIN FTSX"/>
    <property type="match status" value="1"/>
</dbReference>
<comment type="similarity">
    <text evidence="2 10">Belongs to the ABC-4 integral membrane protein family. FtsX subfamily.</text>
</comment>
<sequence>MASKKKVGAYPSGMILFSLTSALFLIGFCGMLVLQSKKLVRYIRENNEVRVFLDKDLDAAKLEKLHAEIVKKPYVLFNGTSPQITFVSKDVAAKEFMADTKENFTNFLNENPLRDSYRIKLQEDYFEEVRLQEVKDDLESVNGVFEVIYQENIVDEINKNITKIYIIMSVFAVIMLVIIVVLMNNTIRLALYSQRLLIRSMQLVGATNGFIQLPFLRRGMTQGLMSGIVAAALLFILLQVALRNIDGLATLQEPEKIAILLGAVVVLGVIIGLISTFQAVHRYLSLSLDDLY</sequence>
<keyword evidence="8 10" id="KW-0472">Membrane</keyword>
<comment type="subcellular location">
    <subcellularLocation>
        <location evidence="1">Cell membrane</location>
        <topology evidence="1">Multi-pass membrane protein</topology>
    </subcellularLocation>
</comment>
<feature type="transmembrane region" description="Helical" evidence="11">
    <location>
        <begin position="257"/>
        <end position="277"/>
    </location>
</feature>
<dbReference type="RefSeq" id="WP_114405815.1">
    <property type="nucleotide sequence ID" value="NZ_QOWE01000007.1"/>
</dbReference>
<dbReference type="Pfam" id="PF18075">
    <property type="entry name" value="FtsX_ECD"/>
    <property type="match status" value="1"/>
</dbReference>
<dbReference type="GO" id="GO:0051301">
    <property type="term" value="P:cell division"/>
    <property type="evidence" value="ECO:0007669"/>
    <property type="project" value="UniProtKB-KW"/>
</dbReference>
<organism evidence="14 15">
    <name type="scientific">Larkinella punicea</name>
    <dbReference type="NCBI Taxonomy" id="2315727"/>
    <lineage>
        <taxon>Bacteria</taxon>
        <taxon>Pseudomonadati</taxon>
        <taxon>Bacteroidota</taxon>
        <taxon>Cytophagia</taxon>
        <taxon>Cytophagales</taxon>
        <taxon>Spirosomataceae</taxon>
        <taxon>Larkinella</taxon>
    </lineage>
</organism>
<evidence type="ECO:0000259" key="12">
    <source>
        <dbReference type="Pfam" id="PF02687"/>
    </source>
</evidence>
<dbReference type="EMBL" id="QOWE01000007">
    <property type="protein sequence ID" value="RCR69621.1"/>
    <property type="molecule type" value="Genomic_DNA"/>
</dbReference>
<dbReference type="InterPro" id="IPR004513">
    <property type="entry name" value="FtsX"/>
</dbReference>
<feature type="transmembrane region" description="Helical" evidence="11">
    <location>
        <begin position="223"/>
        <end position="242"/>
    </location>
</feature>
<dbReference type="PANTHER" id="PTHR47755">
    <property type="entry name" value="CELL DIVISION PROTEIN FTSX"/>
    <property type="match status" value="1"/>
</dbReference>
<evidence type="ECO:0000256" key="4">
    <source>
        <dbReference type="ARBA" id="ARBA00022475"/>
    </source>
</evidence>
<evidence type="ECO:0000256" key="5">
    <source>
        <dbReference type="ARBA" id="ARBA00022618"/>
    </source>
</evidence>
<evidence type="ECO:0000256" key="8">
    <source>
        <dbReference type="ARBA" id="ARBA00023136"/>
    </source>
</evidence>
<evidence type="ECO:0000313" key="14">
    <source>
        <dbReference type="EMBL" id="RCR69621.1"/>
    </source>
</evidence>
<keyword evidence="9 10" id="KW-0131">Cell cycle</keyword>
<gene>
    <name evidence="14" type="ORF">DUE52_09745</name>
</gene>
<evidence type="ECO:0000259" key="13">
    <source>
        <dbReference type="Pfam" id="PF18075"/>
    </source>
</evidence>
<name>A0A368JTW3_9BACT</name>
<keyword evidence="7 11" id="KW-1133">Transmembrane helix</keyword>
<reference evidence="14 15" key="1">
    <citation type="submission" date="2018-07" db="EMBL/GenBank/DDBJ databases">
        <title>Genome analysis of Larkinella rosea.</title>
        <authorList>
            <person name="Zhou Z."/>
            <person name="Wang G."/>
        </authorList>
    </citation>
    <scope>NUCLEOTIDE SEQUENCE [LARGE SCALE GENOMIC DNA]</scope>
    <source>
        <strain evidence="15">zzj9</strain>
    </source>
</reference>
<evidence type="ECO:0000256" key="7">
    <source>
        <dbReference type="ARBA" id="ARBA00022989"/>
    </source>
</evidence>
<evidence type="ECO:0000256" key="11">
    <source>
        <dbReference type="SAM" id="Phobius"/>
    </source>
</evidence>